<dbReference type="EMBL" id="JAHDYS010000003">
    <property type="protein sequence ID" value="MBT1070954.1"/>
    <property type="molecule type" value="Genomic_DNA"/>
</dbReference>
<organism evidence="5 6">
    <name type="scientific">Pelotalea chapellei</name>
    <dbReference type="NCBI Taxonomy" id="44671"/>
    <lineage>
        <taxon>Bacteria</taxon>
        <taxon>Pseudomonadati</taxon>
        <taxon>Thermodesulfobacteriota</taxon>
        <taxon>Desulfuromonadia</taxon>
        <taxon>Geobacterales</taxon>
        <taxon>Geobacteraceae</taxon>
        <taxon>Pelotalea</taxon>
    </lineage>
</organism>
<evidence type="ECO:0000256" key="2">
    <source>
        <dbReference type="ARBA" id="ARBA00023012"/>
    </source>
</evidence>
<accession>A0ABS5U5M2</accession>
<dbReference type="PANTHER" id="PTHR44591:SF14">
    <property type="entry name" value="PROTEIN PILG"/>
    <property type="match status" value="1"/>
</dbReference>
<dbReference type="Pfam" id="PF00072">
    <property type="entry name" value="Response_reg"/>
    <property type="match status" value="1"/>
</dbReference>
<protein>
    <submittedName>
        <fullName evidence="5">Response regulator</fullName>
    </submittedName>
</protein>
<dbReference type="InterPro" id="IPR011006">
    <property type="entry name" value="CheY-like_superfamily"/>
</dbReference>
<keyword evidence="6" id="KW-1185">Reference proteome</keyword>
<evidence type="ECO:0000313" key="5">
    <source>
        <dbReference type="EMBL" id="MBT1070954.1"/>
    </source>
</evidence>
<dbReference type="InterPro" id="IPR050595">
    <property type="entry name" value="Bact_response_regulator"/>
</dbReference>
<name>A0ABS5U5M2_9BACT</name>
<dbReference type="SUPFAM" id="SSF52172">
    <property type="entry name" value="CheY-like"/>
    <property type="match status" value="1"/>
</dbReference>
<keyword evidence="2" id="KW-0902">Two-component regulatory system</keyword>
<dbReference type="InterPro" id="IPR001789">
    <property type="entry name" value="Sig_transdc_resp-reg_receiver"/>
</dbReference>
<evidence type="ECO:0000259" key="4">
    <source>
        <dbReference type="PROSITE" id="PS50110"/>
    </source>
</evidence>
<sequence length="156" mass="17298">MVLTSQAIHSEKKESPHRILIVDDEPAVLFAYCKMMQREGIMVDKCECLEHAISSIKSTQYMAVIADMRLAGTDNLDGLEVVRSTREIQPDATVIVATGYGSQEVELAARKMGVTHYFEKPVRPSDIMTVLKRLKDEIGQNACATILVLQAISAFL</sequence>
<evidence type="ECO:0000256" key="3">
    <source>
        <dbReference type="PROSITE-ProRule" id="PRU00169"/>
    </source>
</evidence>
<evidence type="ECO:0000256" key="1">
    <source>
        <dbReference type="ARBA" id="ARBA00022553"/>
    </source>
</evidence>
<proteinExistence type="predicted"/>
<feature type="modified residue" description="4-aspartylphosphate" evidence="3">
    <location>
        <position position="67"/>
    </location>
</feature>
<comment type="caution">
    <text evidence="5">The sequence shown here is derived from an EMBL/GenBank/DDBJ whole genome shotgun (WGS) entry which is preliminary data.</text>
</comment>
<keyword evidence="1 3" id="KW-0597">Phosphoprotein</keyword>
<evidence type="ECO:0000313" key="6">
    <source>
        <dbReference type="Proteomes" id="UP000784128"/>
    </source>
</evidence>
<dbReference type="PROSITE" id="PS50110">
    <property type="entry name" value="RESPONSE_REGULATORY"/>
    <property type="match status" value="1"/>
</dbReference>
<feature type="domain" description="Response regulatory" evidence="4">
    <location>
        <begin position="18"/>
        <end position="135"/>
    </location>
</feature>
<gene>
    <name evidence="5" type="ORF">KJB30_04095</name>
</gene>
<dbReference type="Gene3D" id="3.40.50.2300">
    <property type="match status" value="1"/>
</dbReference>
<dbReference type="PANTHER" id="PTHR44591">
    <property type="entry name" value="STRESS RESPONSE REGULATOR PROTEIN 1"/>
    <property type="match status" value="1"/>
</dbReference>
<dbReference type="SMART" id="SM00448">
    <property type="entry name" value="REC"/>
    <property type="match status" value="1"/>
</dbReference>
<dbReference type="RefSeq" id="WP_214296666.1">
    <property type="nucleotide sequence ID" value="NZ_JAHDYS010000003.1"/>
</dbReference>
<reference evidence="5 6" key="1">
    <citation type="submission" date="2021-05" db="EMBL/GenBank/DDBJ databases">
        <title>The draft genome of Geobacter chapellei DSM 13688.</title>
        <authorList>
            <person name="Xu Z."/>
            <person name="Masuda Y."/>
            <person name="Itoh H."/>
            <person name="Senoo K."/>
        </authorList>
    </citation>
    <scope>NUCLEOTIDE SEQUENCE [LARGE SCALE GENOMIC DNA]</scope>
    <source>
        <strain evidence="5 6">DSM 13688</strain>
    </source>
</reference>
<dbReference type="Proteomes" id="UP000784128">
    <property type="component" value="Unassembled WGS sequence"/>
</dbReference>